<feature type="transmembrane region" description="Helical" evidence="6">
    <location>
        <begin position="68"/>
        <end position="88"/>
    </location>
</feature>
<keyword evidence="3 6" id="KW-0812">Transmembrane</keyword>
<gene>
    <name evidence="7" type="ORF">QRX50_41675</name>
</gene>
<dbReference type="GO" id="GO:0005886">
    <property type="term" value="C:plasma membrane"/>
    <property type="evidence" value="ECO:0007669"/>
    <property type="project" value="UniProtKB-SubCell"/>
</dbReference>
<dbReference type="EMBL" id="CP127294">
    <property type="protein sequence ID" value="WIX77845.1"/>
    <property type="molecule type" value="Genomic_DNA"/>
</dbReference>
<evidence type="ECO:0000313" key="7">
    <source>
        <dbReference type="EMBL" id="WIX77845.1"/>
    </source>
</evidence>
<keyword evidence="2" id="KW-1003">Cell membrane</keyword>
<keyword evidence="5 6" id="KW-0472">Membrane</keyword>
<evidence type="ECO:0000256" key="4">
    <source>
        <dbReference type="ARBA" id="ARBA00022989"/>
    </source>
</evidence>
<dbReference type="KEGG" id="acab:QRX50_41675"/>
<feature type="transmembrane region" description="Helical" evidence="6">
    <location>
        <begin position="176"/>
        <end position="198"/>
    </location>
</feature>
<reference evidence="7 8" key="1">
    <citation type="submission" date="2023-06" db="EMBL/GenBank/DDBJ databases">
        <authorList>
            <person name="Oyuntsetseg B."/>
            <person name="Kim S.B."/>
        </authorList>
    </citation>
    <scope>NUCLEOTIDE SEQUENCE [LARGE SCALE GENOMIC DNA]</scope>
    <source>
        <strain evidence="7 8">2-15</strain>
    </source>
</reference>
<feature type="transmembrane region" description="Helical" evidence="6">
    <location>
        <begin position="6"/>
        <end position="27"/>
    </location>
</feature>
<sequence length="202" mass="20407">MVPALAAGFGTGLSLIVAIGAQNTFVLQQGLRGGAIKRLIVVCALSDVVLIAVGVSGIGAVLRRWPAAITAIGVVGGAFLVTYGFLAARRAVKPSALTTAALEPVSPRRTVLTGLALTWLNPHVYLDTVLLLGSVAAGQGGGRWVFGVGAALASAVWFSALGLGARRLAGVFARPAAWRVLDGLIAVTMTALGVSMVVGQLA</sequence>
<dbReference type="Proteomes" id="UP001236014">
    <property type="component" value="Chromosome"/>
</dbReference>
<evidence type="ECO:0000313" key="8">
    <source>
        <dbReference type="Proteomes" id="UP001236014"/>
    </source>
</evidence>
<feature type="transmembrane region" description="Helical" evidence="6">
    <location>
        <begin position="39"/>
        <end position="62"/>
    </location>
</feature>
<keyword evidence="4 6" id="KW-1133">Transmembrane helix</keyword>
<feature type="transmembrane region" description="Helical" evidence="6">
    <location>
        <begin position="109"/>
        <end position="132"/>
    </location>
</feature>
<name>A0A9Y2MQZ1_9PSEU</name>
<dbReference type="Pfam" id="PF01810">
    <property type="entry name" value="LysE"/>
    <property type="match status" value="1"/>
</dbReference>
<evidence type="ECO:0000256" key="1">
    <source>
        <dbReference type="ARBA" id="ARBA00004651"/>
    </source>
</evidence>
<dbReference type="InterPro" id="IPR001123">
    <property type="entry name" value="LeuE-type"/>
</dbReference>
<dbReference type="AlphaFoldDB" id="A0A9Y2MQZ1"/>
<keyword evidence="8" id="KW-1185">Reference proteome</keyword>
<comment type="subcellular location">
    <subcellularLocation>
        <location evidence="1">Cell membrane</location>
        <topology evidence="1">Multi-pass membrane protein</topology>
    </subcellularLocation>
</comment>
<evidence type="ECO:0000256" key="6">
    <source>
        <dbReference type="SAM" id="Phobius"/>
    </source>
</evidence>
<dbReference type="PANTHER" id="PTHR30086:SF20">
    <property type="entry name" value="ARGININE EXPORTER PROTEIN ARGO-RELATED"/>
    <property type="match status" value="1"/>
</dbReference>
<evidence type="ECO:0000256" key="5">
    <source>
        <dbReference type="ARBA" id="ARBA00023136"/>
    </source>
</evidence>
<dbReference type="PANTHER" id="PTHR30086">
    <property type="entry name" value="ARGININE EXPORTER PROTEIN ARGO"/>
    <property type="match status" value="1"/>
</dbReference>
<accession>A0A9Y2MQZ1</accession>
<dbReference type="GO" id="GO:0015171">
    <property type="term" value="F:amino acid transmembrane transporter activity"/>
    <property type="evidence" value="ECO:0007669"/>
    <property type="project" value="TreeGrafter"/>
</dbReference>
<protein>
    <submittedName>
        <fullName evidence="7">LysE family transporter</fullName>
    </submittedName>
</protein>
<evidence type="ECO:0000256" key="3">
    <source>
        <dbReference type="ARBA" id="ARBA00022692"/>
    </source>
</evidence>
<feature type="transmembrane region" description="Helical" evidence="6">
    <location>
        <begin position="144"/>
        <end position="164"/>
    </location>
</feature>
<evidence type="ECO:0000256" key="2">
    <source>
        <dbReference type="ARBA" id="ARBA00022475"/>
    </source>
</evidence>
<dbReference type="RefSeq" id="WP_285968582.1">
    <property type="nucleotide sequence ID" value="NZ_CP127294.1"/>
</dbReference>
<proteinExistence type="predicted"/>
<organism evidence="7 8">
    <name type="scientific">Amycolatopsis carbonis</name>
    <dbReference type="NCBI Taxonomy" id="715471"/>
    <lineage>
        <taxon>Bacteria</taxon>
        <taxon>Bacillati</taxon>
        <taxon>Actinomycetota</taxon>
        <taxon>Actinomycetes</taxon>
        <taxon>Pseudonocardiales</taxon>
        <taxon>Pseudonocardiaceae</taxon>
        <taxon>Amycolatopsis</taxon>
    </lineage>
</organism>